<dbReference type="AlphaFoldDB" id="A0A2M7BEV8"/>
<evidence type="ECO:0000313" key="3">
    <source>
        <dbReference type="Proteomes" id="UP000230399"/>
    </source>
</evidence>
<feature type="transmembrane region" description="Helical" evidence="1">
    <location>
        <begin position="6"/>
        <end position="24"/>
    </location>
</feature>
<dbReference type="Gene3D" id="2.60.40.10">
    <property type="entry name" value="Immunoglobulins"/>
    <property type="match status" value="1"/>
</dbReference>
<proteinExistence type="predicted"/>
<keyword evidence="1" id="KW-0812">Transmembrane</keyword>
<evidence type="ECO:0000313" key="2">
    <source>
        <dbReference type="EMBL" id="PIV01672.1"/>
    </source>
</evidence>
<name>A0A2M7BEV8_9BACT</name>
<accession>A0A2M7BEV8</accession>
<protein>
    <recommendedName>
        <fullName evidence="4">Bacterial Ig domain-containing protein</fullName>
    </recommendedName>
</protein>
<dbReference type="EMBL" id="PEVD01000019">
    <property type="protein sequence ID" value="PIV01672.1"/>
    <property type="molecule type" value="Genomic_DNA"/>
</dbReference>
<dbReference type="Proteomes" id="UP000230399">
    <property type="component" value="Unassembled WGS sequence"/>
</dbReference>
<evidence type="ECO:0008006" key="4">
    <source>
        <dbReference type="Google" id="ProtNLM"/>
    </source>
</evidence>
<keyword evidence="1" id="KW-1133">Transmembrane helix</keyword>
<keyword evidence="1" id="KW-0472">Membrane</keyword>
<evidence type="ECO:0000256" key="1">
    <source>
        <dbReference type="SAM" id="Phobius"/>
    </source>
</evidence>
<dbReference type="InterPro" id="IPR013783">
    <property type="entry name" value="Ig-like_fold"/>
</dbReference>
<comment type="caution">
    <text evidence="2">The sequence shown here is derived from an EMBL/GenBank/DDBJ whole genome shotgun (WGS) entry which is preliminary data.</text>
</comment>
<organism evidence="2 3">
    <name type="scientific">Candidatus Shapirobacteria bacterium CG03_land_8_20_14_0_80_40_19</name>
    <dbReference type="NCBI Taxonomy" id="1974880"/>
    <lineage>
        <taxon>Bacteria</taxon>
        <taxon>Candidatus Shapironibacteriota</taxon>
    </lineage>
</organism>
<gene>
    <name evidence="2" type="ORF">COS55_01435</name>
</gene>
<dbReference type="Pfam" id="PF09136">
    <property type="entry name" value="Glucodextran_B"/>
    <property type="match status" value="1"/>
</dbReference>
<sequence>MKKEVILAITIGFVIGLVLTFFIYKSQLGRNAGNEILSPLANNNEILTQTSPAFEKSLKIISPIDQSISQDGKTTIVGSNSPLSWILIMGEKGEKVVQSDEKGNFQTDLLLVSGENEIIITAIEPDGTQISKTLTVVYSTAEI</sequence>
<reference evidence="3" key="1">
    <citation type="submission" date="2017-09" db="EMBL/GenBank/DDBJ databases">
        <title>Depth-based differentiation of microbial function through sediment-hosted aquifers and enrichment of novel symbionts in the deep terrestrial subsurface.</title>
        <authorList>
            <person name="Probst A.J."/>
            <person name="Ladd B."/>
            <person name="Jarett J.K."/>
            <person name="Geller-Mcgrath D.E."/>
            <person name="Sieber C.M.K."/>
            <person name="Emerson J.B."/>
            <person name="Anantharaman K."/>
            <person name="Thomas B.C."/>
            <person name="Malmstrom R."/>
            <person name="Stieglmeier M."/>
            <person name="Klingl A."/>
            <person name="Woyke T."/>
            <person name="Ryan C.M."/>
            <person name="Banfield J.F."/>
        </authorList>
    </citation>
    <scope>NUCLEOTIDE SEQUENCE [LARGE SCALE GENOMIC DNA]</scope>
</reference>